<organism evidence="1 2">
    <name type="scientific">Endobacter medicaginis</name>
    <dbReference type="NCBI Taxonomy" id="1181271"/>
    <lineage>
        <taxon>Bacteria</taxon>
        <taxon>Pseudomonadati</taxon>
        <taxon>Pseudomonadota</taxon>
        <taxon>Alphaproteobacteria</taxon>
        <taxon>Acetobacterales</taxon>
        <taxon>Acetobacteraceae</taxon>
        <taxon>Endobacter</taxon>
    </lineage>
</organism>
<gene>
    <name evidence="1" type="ORF">HUK83_13015</name>
</gene>
<protein>
    <recommendedName>
        <fullName evidence="3">Exopolyphosphatase</fullName>
    </recommendedName>
</protein>
<reference evidence="1 2" key="1">
    <citation type="submission" date="2020-06" db="EMBL/GenBank/DDBJ databases">
        <title>Description of novel acetic acid bacteria.</title>
        <authorList>
            <person name="Sombolestani A."/>
        </authorList>
    </citation>
    <scope>NUCLEOTIDE SEQUENCE [LARGE SCALE GENOMIC DNA]</scope>
    <source>
        <strain evidence="1 2">LMG 26838</strain>
    </source>
</reference>
<proteinExistence type="predicted"/>
<dbReference type="Gene3D" id="3.30.420.40">
    <property type="match status" value="1"/>
</dbReference>
<sequence>MDMAVSEGEGVSRAQVAGAIGLATPSAPGRYRESRRTRMRGAPVFAAIDLGTNNCRMLVGTPEARGFRVLDSYSRLTRLGEGLHGEGRLGQPAMERTLAALEVCAGRLER</sequence>
<feature type="non-terminal residue" evidence="1">
    <location>
        <position position="110"/>
    </location>
</feature>
<evidence type="ECO:0000313" key="2">
    <source>
        <dbReference type="Proteomes" id="UP000565205"/>
    </source>
</evidence>
<dbReference type="AlphaFoldDB" id="A0A850NSN4"/>
<comment type="caution">
    <text evidence="1">The sequence shown here is derived from an EMBL/GenBank/DDBJ whole genome shotgun (WGS) entry which is preliminary data.</text>
</comment>
<dbReference type="SUPFAM" id="SSF53067">
    <property type="entry name" value="Actin-like ATPase domain"/>
    <property type="match status" value="1"/>
</dbReference>
<dbReference type="InterPro" id="IPR043129">
    <property type="entry name" value="ATPase_NBD"/>
</dbReference>
<dbReference type="Proteomes" id="UP000565205">
    <property type="component" value="Unassembled WGS sequence"/>
</dbReference>
<evidence type="ECO:0000313" key="1">
    <source>
        <dbReference type="EMBL" id="NVN31250.1"/>
    </source>
</evidence>
<name>A0A850NSN4_9PROT</name>
<dbReference type="EMBL" id="JABXXQ010000322">
    <property type="protein sequence ID" value="NVN31250.1"/>
    <property type="molecule type" value="Genomic_DNA"/>
</dbReference>
<accession>A0A850NSN4</accession>
<evidence type="ECO:0008006" key="3">
    <source>
        <dbReference type="Google" id="ProtNLM"/>
    </source>
</evidence>